<comment type="caution">
    <text evidence="4">The sequence shown here is derived from an EMBL/GenBank/DDBJ whole genome shotgun (WGS) entry which is preliminary data.</text>
</comment>
<dbReference type="InterPro" id="IPR027417">
    <property type="entry name" value="P-loop_NTPase"/>
</dbReference>
<keyword evidence="2" id="KW-0067">ATP-binding</keyword>
<evidence type="ECO:0000313" key="4">
    <source>
        <dbReference type="EMBL" id="PWK54997.1"/>
    </source>
</evidence>
<keyword evidence="4" id="KW-0540">Nuclease</keyword>
<keyword evidence="4" id="KW-0378">Hydrolase</keyword>
<dbReference type="GO" id="GO:0004527">
    <property type="term" value="F:exonuclease activity"/>
    <property type="evidence" value="ECO:0007669"/>
    <property type="project" value="UniProtKB-KW"/>
</dbReference>
<sequence>MTWHITARMAWHDRGWDGRVCDDPAANTYCTGSHSLLSERLAREKRIECERPCAALDADLPDYQPPCFWTSSAFAPKPTKVLHRHPFPQYRDEKQIEEMLPANSVYTWPFRLAMTHSSKNRHGNYFPDLDARIKRFAGRLSPGRSLVFFYLNYDNPVSADDYKYALVGCARLADFAMSGEFPFDADELAEIRGSNPRMKNFPVENWALQLSHEGAADGIVLPYHAYLAHIAANPDDEAKLDEIRVLVDEPALLPNFKYVSEQVHDDHALGLLYKLKRALARAQEHGIADVDAMVDRIENYIADAWTDRGLYPGLGSVLNVLADLAEGEFQVEGSRGAALTAALRDSLGEGEDLLDSAISLLESKDPLPRALSAHKATVRDARAGYRDNKSLKTLLRKLTLFTLTPRQVGRILFPEDGDPHAFAGLALSPDDIAANPYVLAESYVPATRNARNEREDLDREQRSDAAIDYGVIDIGMFPDHRHLERRDDLHDLTVTGPERLRAFVYEALTAAEAQGHSFVSTGTLVEHAARHPLFYRDKLNVNEAQFLSNEHLAHFRERMHIENVDGTHYFYLQRAWHAEQIVTRFVCERLKLPALTRNLSWIAGYVSTESTALAAEIDGFDAEGFGIERTRMMTSAMTQRFYCVTGRPGSGKSQAIAELLKRFDAANERTIVLAPTGKAALRLNAEAPEDVTWEAETIDRWIWRSGLSNYLSDGADSMAMAREPRFEQFDNLVIDEMSMVNLHHVALLFRAIEVHQPTSTLRVILVGDENQLPPIGCGKPFQDVISYLRGEPDYQTVNTVRLTANCRQRHDSTVIEAAHLFVGKSRYHDELYAKLREGGRVSDYLDVRYFSGAQELQSHVADFVTTTLDIAVPDHRDRSQQEAFNLLLKLYDKGHVPKNDAAALELDRVQLLSPYRGGPTGALGLSNFVRDTYRAEAKEDEWKQKNGFVHSDKIVRIRNYYVYNDKTKQRELRLSNGSVGVLCGGRKGWKAFFAESKCGFDWGKLDPEDFELAYGLTVHKAQGSEFEEVLVVVPDRRALLSREMIYTAMTRSKTRLTLLVEKSERANPLAVARDRSVLAQRNSSVFARPFDAARLFEPENGVKVRSKIEYMIYQALVTARNAGTLNFSYESALDLPFGERTVTVHPDFVVQSGGRTYFWEHLGMLDRQDYARDWRERRRAYAAAGYEAALLTTDDLSGVRADQLAKVVRDITAGNLAGRADLGWSLHHYTL</sequence>
<dbReference type="CDD" id="cd17933">
    <property type="entry name" value="DEXSc_RecD-like"/>
    <property type="match status" value="1"/>
</dbReference>
<dbReference type="PANTHER" id="PTHR43788:SF6">
    <property type="entry name" value="DNA HELICASE B"/>
    <property type="match status" value="1"/>
</dbReference>
<dbReference type="SUPFAM" id="SSF52540">
    <property type="entry name" value="P-loop containing nucleoside triphosphate hydrolases"/>
    <property type="match status" value="1"/>
</dbReference>
<gene>
    <name evidence="4" type="ORF">C8D95_10984</name>
</gene>
<reference evidence="4 5" key="1">
    <citation type="submission" date="2018-05" db="EMBL/GenBank/DDBJ databases">
        <title>Genomic Encyclopedia of Type Strains, Phase IV (KMG-IV): sequencing the most valuable type-strain genomes for metagenomic binning, comparative biology and taxonomic classification.</title>
        <authorList>
            <person name="Goeker M."/>
        </authorList>
    </citation>
    <scope>NUCLEOTIDE SEQUENCE [LARGE SCALE GENOMIC DNA]</scope>
    <source>
        <strain evidence="4 5">DSM 103371</strain>
    </source>
</reference>
<evidence type="ECO:0000256" key="2">
    <source>
        <dbReference type="ARBA" id="ARBA00022840"/>
    </source>
</evidence>
<evidence type="ECO:0000256" key="1">
    <source>
        <dbReference type="ARBA" id="ARBA00022741"/>
    </source>
</evidence>
<dbReference type="PANTHER" id="PTHR43788">
    <property type="entry name" value="DNA2/NAM7 HELICASE FAMILY MEMBER"/>
    <property type="match status" value="1"/>
</dbReference>
<dbReference type="Gene3D" id="3.40.50.300">
    <property type="entry name" value="P-loop containing nucleotide triphosphate hydrolases"/>
    <property type="match status" value="2"/>
</dbReference>
<protein>
    <submittedName>
        <fullName evidence="4">ATP-dependent exoDNAse (Exonuclease V) alpha subunit</fullName>
    </submittedName>
</protein>
<feature type="domain" description="UvrD-like helicase C-terminal" evidence="3">
    <location>
        <begin position="1013"/>
        <end position="1058"/>
    </location>
</feature>
<dbReference type="RefSeq" id="WP_109760403.1">
    <property type="nucleotide sequence ID" value="NZ_CP034588.1"/>
</dbReference>
<dbReference type="InterPro" id="IPR027785">
    <property type="entry name" value="UvrD-like_helicase_C"/>
</dbReference>
<dbReference type="Pfam" id="PF13538">
    <property type="entry name" value="UvrD_C_2"/>
    <property type="match status" value="1"/>
</dbReference>
<keyword evidence="5" id="KW-1185">Reference proteome</keyword>
<dbReference type="Pfam" id="PF13604">
    <property type="entry name" value="AAA_30"/>
    <property type="match status" value="1"/>
</dbReference>
<dbReference type="CDD" id="cd18809">
    <property type="entry name" value="SF1_C_RecD"/>
    <property type="match status" value="1"/>
</dbReference>
<dbReference type="GO" id="GO:0005524">
    <property type="term" value="F:ATP binding"/>
    <property type="evidence" value="ECO:0007669"/>
    <property type="project" value="UniProtKB-KW"/>
</dbReference>
<dbReference type="KEGG" id="salo:EF888_19875"/>
<dbReference type="EMBL" id="QGGV01000009">
    <property type="protein sequence ID" value="PWK54997.1"/>
    <property type="molecule type" value="Genomic_DNA"/>
</dbReference>
<dbReference type="AlphaFoldDB" id="A0A316GJL3"/>
<evidence type="ECO:0000259" key="3">
    <source>
        <dbReference type="Pfam" id="PF13538"/>
    </source>
</evidence>
<evidence type="ECO:0000313" key="5">
    <source>
        <dbReference type="Proteomes" id="UP000245390"/>
    </source>
</evidence>
<accession>A0A316GJL3</accession>
<keyword evidence="4" id="KW-0269">Exonuclease</keyword>
<name>A0A316GJL3_9RHOB</name>
<dbReference type="GO" id="GO:0003678">
    <property type="term" value="F:DNA helicase activity"/>
    <property type="evidence" value="ECO:0007669"/>
    <property type="project" value="UniProtKB-ARBA"/>
</dbReference>
<organism evidence="4 5">
    <name type="scientific">Silicimonas algicola</name>
    <dbReference type="NCBI Taxonomy" id="1826607"/>
    <lineage>
        <taxon>Bacteria</taxon>
        <taxon>Pseudomonadati</taxon>
        <taxon>Pseudomonadota</taxon>
        <taxon>Alphaproteobacteria</taxon>
        <taxon>Rhodobacterales</taxon>
        <taxon>Paracoccaceae</taxon>
    </lineage>
</organism>
<dbReference type="InterPro" id="IPR050534">
    <property type="entry name" value="Coronavir_polyprotein_1ab"/>
</dbReference>
<dbReference type="Proteomes" id="UP000245390">
    <property type="component" value="Unassembled WGS sequence"/>
</dbReference>
<dbReference type="Gene3D" id="2.30.30.940">
    <property type="match status" value="1"/>
</dbReference>
<dbReference type="OrthoDB" id="1826980at2"/>
<keyword evidence="1" id="KW-0547">Nucleotide-binding</keyword>
<proteinExistence type="predicted"/>